<dbReference type="PANTHER" id="PTHR18901:SF38">
    <property type="entry name" value="PSEUDOURIDINE-5'-PHOSPHATASE"/>
    <property type="match status" value="1"/>
</dbReference>
<evidence type="ECO:0000313" key="2">
    <source>
        <dbReference type="Proteomes" id="UP001162164"/>
    </source>
</evidence>
<accession>A0ABQ9JBE1</accession>
<dbReference type="Gene3D" id="3.40.50.1000">
    <property type="entry name" value="HAD superfamily/HAD-like"/>
    <property type="match status" value="1"/>
</dbReference>
<dbReference type="EMBL" id="JAPWTJ010000915">
    <property type="protein sequence ID" value="KAJ8974885.1"/>
    <property type="molecule type" value="Genomic_DNA"/>
</dbReference>
<dbReference type="InterPro" id="IPR023198">
    <property type="entry name" value="PGP-like_dom2"/>
</dbReference>
<dbReference type="InterPro" id="IPR036412">
    <property type="entry name" value="HAD-like_sf"/>
</dbReference>
<dbReference type="SFLD" id="SFLDG01129">
    <property type="entry name" value="C1.5:_HAD__Beta-PGM__Phosphata"/>
    <property type="match status" value="1"/>
</dbReference>
<dbReference type="Pfam" id="PF13419">
    <property type="entry name" value="HAD_2"/>
    <property type="match status" value="1"/>
</dbReference>
<protein>
    <submittedName>
        <fullName evidence="1">Uncharacterized protein</fullName>
    </submittedName>
</protein>
<dbReference type="Proteomes" id="UP001162164">
    <property type="component" value="Unassembled WGS sequence"/>
</dbReference>
<sequence>MIVNNKKFKKVTHVLFDMDGLLLVTALAGVRDELWDDWDVILQREVQAPGVHQYTIHKLKSESIYGKIIEDIARPFGKEYTSDMKLKILGSPEEEIARLAVSEMQLPMSPEEFLAAYKKRVKKELQNPKWMPGAKELLKHLYKNDVPIAVATSSSQECMELKTKNHQDIFKLFHHIVSGSTDPEVKNGKPAPDIFLVCASRFPDKPDPSQAHKVSPQTPPNGVTAALKAGMQVVMVPADFVTVELRKQASQVLKSLNDFKPELFGLPATG</sequence>
<dbReference type="Gene3D" id="1.10.150.240">
    <property type="entry name" value="Putative phosphatase, domain 2"/>
    <property type="match status" value="1"/>
</dbReference>
<keyword evidence="2" id="KW-1185">Reference proteome</keyword>
<dbReference type="SUPFAM" id="SSF56784">
    <property type="entry name" value="HAD-like"/>
    <property type="match status" value="1"/>
</dbReference>
<evidence type="ECO:0000313" key="1">
    <source>
        <dbReference type="EMBL" id="KAJ8974885.1"/>
    </source>
</evidence>
<organism evidence="1 2">
    <name type="scientific">Molorchus minor</name>
    <dbReference type="NCBI Taxonomy" id="1323400"/>
    <lineage>
        <taxon>Eukaryota</taxon>
        <taxon>Metazoa</taxon>
        <taxon>Ecdysozoa</taxon>
        <taxon>Arthropoda</taxon>
        <taxon>Hexapoda</taxon>
        <taxon>Insecta</taxon>
        <taxon>Pterygota</taxon>
        <taxon>Neoptera</taxon>
        <taxon>Endopterygota</taxon>
        <taxon>Coleoptera</taxon>
        <taxon>Polyphaga</taxon>
        <taxon>Cucujiformia</taxon>
        <taxon>Chrysomeloidea</taxon>
        <taxon>Cerambycidae</taxon>
        <taxon>Lamiinae</taxon>
        <taxon>Monochamini</taxon>
        <taxon>Molorchus</taxon>
    </lineage>
</organism>
<dbReference type="InterPro" id="IPR023214">
    <property type="entry name" value="HAD_sf"/>
</dbReference>
<dbReference type="SFLD" id="SFLDS00003">
    <property type="entry name" value="Haloacid_Dehalogenase"/>
    <property type="match status" value="1"/>
</dbReference>
<gene>
    <name evidence="1" type="ORF">NQ317_011731</name>
</gene>
<comment type="caution">
    <text evidence="1">The sequence shown here is derived from an EMBL/GenBank/DDBJ whole genome shotgun (WGS) entry which is preliminary data.</text>
</comment>
<name>A0ABQ9JBE1_9CUCU</name>
<dbReference type="InterPro" id="IPR041492">
    <property type="entry name" value="HAD_2"/>
</dbReference>
<proteinExistence type="predicted"/>
<reference evidence="1" key="1">
    <citation type="journal article" date="2023" name="Insect Mol. Biol.">
        <title>Genome sequencing provides insights into the evolution of gene families encoding plant cell wall-degrading enzymes in longhorned beetles.</title>
        <authorList>
            <person name="Shin N.R."/>
            <person name="Okamura Y."/>
            <person name="Kirsch R."/>
            <person name="Pauchet Y."/>
        </authorList>
    </citation>
    <scope>NUCLEOTIDE SEQUENCE</scope>
    <source>
        <strain evidence="1">MMC_N1</strain>
    </source>
</reference>
<dbReference type="PANTHER" id="PTHR18901">
    <property type="entry name" value="2-DEOXYGLUCOSE-6-PHOSPHATE PHOSPHATASE 2"/>
    <property type="match status" value="1"/>
</dbReference>